<comment type="caution">
    <text evidence="5">The sequence shown here is derived from an EMBL/GenBank/DDBJ whole genome shotgun (WGS) entry which is preliminary data.</text>
</comment>
<keyword evidence="3" id="KW-0804">Transcription</keyword>
<organism evidence="5 6">
    <name type="scientific">Leifsonia tongyongensis</name>
    <dbReference type="NCBI Taxonomy" id="1268043"/>
    <lineage>
        <taxon>Bacteria</taxon>
        <taxon>Bacillati</taxon>
        <taxon>Actinomycetota</taxon>
        <taxon>Actinomycetes</taxon>
        <taxon>Micrococcales</taxon>
        <taxon>Microbacteriaceae</taxon>
        <taxon>Leifsonia</taxon>
    </lineage>
</organism>
<dbReference type="InterPro" id="IPR019887">
    <property type="entry name" value="Tscrpt_reg_AsnC/Lrp_C"/>
</dbReference>
<dbReference type="AlphaFoldDB" id="A0A6L9Y109"/>
<reference evidence="5 6" key="1">
    <citation type="journal article" date="2014" name="J. Microbiol.">
        <title>Diaminobutyricibacter tongyongensis gen. nov., sp. nov. and Homoserinibacter gongjuensis gen. nov., sp. nov. belong to the family Microbacteriaceae.</title>
        <authorList>
            <person name="Kim S.J."/>
            <person name="Ahn J.H."/>
            <person name="Weon H.Y."/>
            <person name="Hamada M."/>
            <person name="Suzuki K."/>
            <person name="Kwon S.W."/>
        </authorList>
    </citation>
    <scope>NUCLEOTIDE SEQUENCE [LARGE SCALE GENOMIC DNA]</scope>
    <source>
        <strain evidence="5 6">NBRC 108724</strain>
    </source>
</reference>
<dbReference type="SUPFAM" id="SSF54909">
    <property type="entry name" value="Dimeric alpha+beta barrel"/>
    <property type="match status" value="1"/>
</dbReference>
<feature type="domain" description="HTH asnC-type" evidence="4">
    <location>
        <begin position="12"/>
        <end position="72"/>
    </location>
</feature>
<dbReference type="PROSITE" id="PS50956">
    <property type="entry name" value="HTH_ASNC_2"/>
    <property type="match status" value="1"/>
</dbReference>
<keyword evidence="6" id="KW-1185">Reference proteome</keyword>
<sequence>MTNHESTLEDGLDSIDRALIVALQEDGRLSYAELGELVGLSPGGARLRVLRLQERGILQVVGVTDPLKLGYERMAMIGIEVDGDIRAVADAIGAIDGVIYLVLAAGTFDILVEVIAADSEALFELINERIRAVPGVAKAQTFSYYSIHTHRFTWGPR</sequence>
<dbReference type="InterPro" id="IPR036388">
    <property type="entry name" value="WH-like_DNA-bd_sf"/>
</dbReference>
<evidence type="ECO:0000256" key="3">
    <source>
        <dbReference type="ARBA" id="ARBA00023163"/>
    </source>
</evidence>
<evidence type="ECO:0000256" key="2">
    <source>
        <dbReference type="ARBA" id="ARBA00023125"/>
    </source>
</evidence>
<dbReference type="GO" id="GO:0005829">
    <property type="term" value="C:cytosol"/>
    <property type="evidence" value="ECO:0007669"/>
    <property type="project" value="TreeGrafter"/>
</dbReference>
<dbReference type="InterPro" id="IPR019888">
    <property type="entry name" value="Tscrpt_reg_AsnC-like"/>
</dbReference>
<dbReference type="InterPro" id="IPR036390">
    <property type="entry name" value="WH_DNA-bd_sf"/>
</dbReference>
<accession>A0A6L9Y109</accession>
<evidence type="ECO:0000313" key="5">
    <source>
        <dbReference type="EMBL" id="NEN07097.1"/>
    </source>
</evidence>
<name>A0A6L9Y109_9MICO</name>
<evidence type="ECO:0000313" key="6">
    <source>
        <dbReference type="Proteomes" id="UP000474967"/>
    </source>
</evidence>
<dbReference type="PANTHER" id="PTHR30154:SF34">
    <property type="entry name" value="TRANSCRIPTIONAL REGULATOR AZLB"/>
    <property type="match status" value="1"/>
</dbReference>
<protein>
    <submittedName>
        <fullName evidence="5">Lrp/AsnC family transcriptional regulator</fullName>
    </submittedName>
</protein>
<dbReference type="GO" id="GO:0043200">
    <property type="term" value="P:response to amino acid"/>
    <property type="evidence" value="ECO:0007669"/>
    <property type="project" value="TreeGrafter"/>
</dbReference>
<dbReference type="SMART" id="SM00344">
    <property type="entry name" value="HTH_ASNC"/>
    <property type="match status" value="1"/>
</dbReference>
<dbReference type="InterPro" id="IPR019885">
    <property type="entry name" value="Tscrpt_reg_HTH_AsnC-type_CS"/>
</dbReference>
<dbReference type="Gene3D" id="1.10.10.10">
    <property type="entry name" value="Winged helix-like DNA-binding domain superfamily/Winged helix DNA-binding domain"/>
    <property type="match status" value="1"/>
</dbReference>
<dbReference type="Pfam" id="PF01037">
    <property type="entry name" value="AsnC_trans_reg"/>
    <property type="match status" value="1"/>
</dbReference>
<dbReference type="GO" id="GO:0043565">
    <property type="term" value="F:sequence-specific DNA binding"/>
    <property type="evidence" value="ECO:0007669"/>
    <property type="project" value="InterPro"/>
</dbReference>
<keyword evidence="2" id="KW-0238">DNA-binding</keyword>
<dbReference type="PANTHER" id="PTHR30154">
    <property type="entry name" value="LEUCINE-RESPONSIVE REGULATORY PROTEIN"/>
    <property type="match status" value="1"/>
</dbReference>
<dbReference type="PROSITE" id="PS00519">
    <property type="entry name" value="HTH_ASNC_1"/>
    <property type="match status" value="1"/>
</dbReference>
<evidence type="ECO:0000256" key="1">
    <source>
        <dbReference type="ARBA" id="ARBA00023015"/>
    </source>
</evidence>
<dbReference type="Proteomes" id="UP000474967">
    <property type="component" value="Unassembled WGS sequence"/>
</dbReference>
<keyword evidence="1" id="KW-0805">Transcription regulation</keyword>
<proteinExistence type="predicted"/>
<dbReference type="SUPFAM" id="SSF46785">
    <property type="entry name" value="Winged helix' DNA-binding domain"/>
    <property type="match status" value="1"/>
</dbReference>
<dbReference type="Gene3D" id="3.30.70.920">
    <property type="match status" value="1"/>
</dbReference>
<evidence type="ECO:0000259" key="4">
    <source>
        <dbReference type="PROSITE" id="PS50956"/>
    </source>
</evidence>
<dbReference type="InterPro" id="IPR000485">
    <property type="entry name" value="AsnC-type_HTH_dom"/>
</dbReference>
<dbReference type="InterPro" id="IPR011008">
    <property type="entry name" value="Dimeric_a/b-barrel"/>
</dbReference>
<dbReference type="EMBL" id="JAAGWY010000003">
    <property type="protein sequence ID" value="NEN07097.1"/>
    <property type="molecule type" value="Genomic_DNA"/>
</dbReference>
<gene>
    <name evidence="5" type="ORF">G3T36_14635</name>
</gene>
<dbReference type="PRINTS" id="PR00033">
    <property type="entry name" value="HTHASNC"/>
</dbReference>
<dbReference type="Pfam" id="PF13404">
    <property type="entry name" value="HTH_AsnC-type"/>
    <property type="match status" value="1"/>
</dbReference>